<accession>A0A127V9S7</accession>
<dbReference type="PATRIC" id="fig|188932.3.peg.1210"/>
<dbReference type="KEGG" id="pcm:AY601_1169"/>
<sequence>MKEWNDFFLATAAGAATLTGLIFVGISINLTHILSFPLLVIKASVALILLLMILIFSALLLVPQESHYLIGYETIVLGLIVWILITRADFKIYYQSLKEFKRIYLFTLLFDQLATILYIIGGIFLILFGNSGLYWTVMAIFLSFIKSVYDAWVLLIEIKR</sequence>
<dbReference type="RefSeq" id="WP_068397768.1">
    <property type="nucleotide sequence ID" value="NZ_CP014504.1"/>
</dbReference>
<proteinExistence type="predicted"/>
<keyword evidence="1" id="KW-0812">Transmembrane</keyword>
<feature type="transmembrane region" description="Helical" evidence="1">
    <location>
        <begin position="105"/>
        <end position="127"/>
    </location>
</feature>
<dbReference type="EMBL" id="CP014504">
    <property type="protein sequence ID" value="AMP98096.1"/>
    <property type="molecule type" value="Genomic_DNA"/>
</dbReference>
<gene>
    <name evidence="2" type="ORF">AY601_1169</name>
</gene>
<keyword evidence="1" id="KW-1133">Transmembrane helix</keyword>
<feature type="transmembrane region" description="Helical" evidence="1">
    <location>
        <begin position="68"/>
        <end position="85"/>
    </location>
</feature>
<protein>
    <recommendedName>
        <fullName evidence="4">Modulator of FtsH protease</fullName>
    </recommendedName>
</protein>
<feature type="transmembrane region" description="Helical" evidence="1">
    <location>
        <begin position="6"/>
        <end position="26"/>
    </location>
</feature>
<name>A0A127V9S7_9SPHI</name>
<reference evidence="2 3" key="1">
    <citation type="submission" date="2016-03" db="EMBL/GenBank/DDBJ databases">
        <title>Complete genome sequence of Pedobacter cryoconitis PAMC 27485.</title>
        <authorList>
            <person name="Lee J."/>
            <person name="Kim O.-S."/>
        </authorList>
    </citation>
    <scope>NUCLEOTIDE SEQUENCE [LARGE SCALE GENOMIC DNA]</scope>
    <source>
        <strain evidence="2 3">PAMC 27485</strain>
    </source>
</reference>
<feature type="transmembrane region" description="Helical" evidence="1">
    <location>
        <begin position="133"/>
        <end position="155"/>
    </location>
</feature>
<keyword evidence="1" id="KW-0472">Membrane</keyword>
<organism evidence="2 3">
    <name type="scientific">Pedobacter cryoconitis</name>
    <dbReference type="NCBI Taxonomy" id="188932"/>
    <lineage>
        <taxon>Bacteria</taxon>
        <taxon>Pseudomonadati</taxon>
        <taxon>Bacteroidota</taxon>
        <taxon>Sphingobacteriia</taxon>
        <taxon>Sphingobacteriales</taxon>
        <taxon>Sphingobacteriaceae</taxon>
        <taxon>Pedobacter</taxon>
    </lineage>
</organism>
<feature type="transmembrane region" description="Helical" evidence="1">
    <location>
        <begin position="38"/>
        <end position="62"/>
    </location>
</feature>
<evidence type="ECO:0000256" key="1">
    <source>
        <dbReference type="SAM" id="Phobius"/>
    </source>
</evidence>
<evidence type="ECO:0000313" key="3">
    <source>
        <dbReference type="Proteomes" id="UP000071561"/>
    </source>
</evidence>
<evidence type="ECO:0000313" key="2">
    <source>
        <dbReference type="EMBL" id="AMP98096.1"/>
    </source>
</evidence>
<evidence type="ECO:0008006" key="4">
    <source>
        <dbReference type="Google" id="ProtNLM"/>
    </source>
</evidence>
<dbReference type="AlphaFoldDB" id="A0A127V9S7"/>
<dbReference type="OrthoDB" id="796138at2"/>
<dbReference type="Proteomes" id="UP000071561">
    <property type="component" value="Chromosome"/>
</dbReference>
<keyword evidence="3" id="KW-1185">Reference proteome</keyword>